<evidence type="ECO:0000313" key="2">
    <source>
        <dbReference type="Proteomes" id="UP001186974"/>
    </source>
</evidence>
<keyword evidence="2" id="KW-1185">Reference proteome</keyword>
<evidence type="ECO:0000313" key="1">
    <source>
        <dbReference type="EMBL" id="KAK3080699.1"/>
    </source>
</evidence>
<protein>
    <submittedName>
        <fullName evidence="1">Uncharacterized protein</fullName>
    </submittedName>
</protein>
<organism evidence="1 2">
    <name type="scientific">Coniosporium uncinatum</name>
    <dbReference type="NCBI Taxonomy" id="93489"/>
    <lineage>
        <taxon>Eukaryota</taxon>
        <taxon>Fungi</taxon>
        <taxon>Dikarya</taxon>
        <taxon>Ascomycota</taxon>
        <taxon>Pezizomycotina</taxon>
        <taxon>Dothideomycetes</taxon>
        <taxon>Dothideomycetes incertae sedis</taxon>
        <taxon>Coniosporium</taxon>
    </lineage>
</organism>
<dbReference type="EMBL" id="JAWDJW010000438">
    <property type="protein sequence ID" value="KAK3080699.1"/>
    <property type="molecule type" value="Genomic_DNA"/>
</dbReference>
<accession>A0ACC3DVW3</accession>
<comment type="caution">
    <text evidence="1">The sequence shown here is derived from an EMBL/GenBank/DDBJ whole genome shotgun (WGS) entry which is preliminary data.</text>
</comment>
<sequence length="177" mass="19687">MLLTSLLATALLAATATANYGGVSLYNNCNQRIYSNTVTEGWTGPLNWIEPKTWFWVPYSYPSKGGVSMKLRKSKALSGPITQLEYKHVNDGVTYYDLSNVDCGPTGQSSKGTCPFLSGGMLLRSDANWCPWRACKSGDKRCGEAYNLPKDDWATKACKMYDNNMVLYMCGRPKGWY</sequence>
<reference evidence="1" key="1">
    <citation type="submission" date="2024-09" db="EMBL/GenBank/DDBJ databases">
        <title>Black Yeasts Isolated from many extreme environments.</title>
        <authorList>
            <person name="Coleine C."/>
            <person name="Stajich J.E."/>
            <person name="Selbmann L."/>
        </authorList>
    </citation>
    <scope>NUCLEOTIDE SEQUENCE</scope>
    <source>
        <strain evidence="1">CCFEE 5737</strain>
    </source>
</reference>
<name>A0ACC3DVW3_9PEZI</name>
<gene>
    <name evidence="1" type="ORF">LTS18_013935</name>
</gene>
<dbReference type="Proteomes" id="UP001186974">
    <property type="component" value="Unassembled WGS sequence"/>
</dbReference>
<proteinExistence type="predicted"/>